<name>A0ABU4LHF0_9ACTN</name>
<accession>A0ABU4LHF0</accession>
<feature type="domain" description="Major facilitator superfamily (MFS) profile" evidence="6">
    <location>
        <begin position="225"/>
        <end position="423"/>
    </location>
</feature>
<dbReference type="SUPFAM" id="SSF103473">
    <property type="entry name" value="MFS general substrate transporter"/>
    <property type="match status" value="1"/>
</dbReference>
<dbReference type="InterPro" id="IPR036259">
    <property type="entry name" value="MFS_trans_sf"/>
</dbReference>
<dbReference type="EMBL" id="JARAVY010000022">
    <property type="protein sequence ID" value="MDX2914715.1"/>
    <property type="molecule type" value="Genomic_DNA"/>
</dbReference>
<dbReference type="RefSeq" id="WP_256965578.1">
    <property type="nucleotide sequence ID" value="NZ_JAGJBZ010000002.1"/>
</dbReference>
<dbReference type="PANTHER" id="PTHR23542:SF1">
    <property type="entry name" value="MAJOR FACILITATOR SUPERFAMILY (MFS) PROFILE DOMAIN-CONTAINING PROTEIN"/>
    <property type="match status" value="1"/>
</dbReference>
<comment type="subcellular location">
    <subcellularLocation>
        <location evidence="1">Cell membrane</location>
        <topology evidence="1">Multi-pass membrane protein</topology>
    </subcellularLocation>
</comment>
<comment type="caution">
    <text evidence="7">The sequence shown here is derived from an EMBL/GenBank/DDBJ whole genome shotgun (WGS) entry which is preliminary data.</text>
</comment>
<evidence type="ECO:0000259" key="6">
    <source>
        <dbReference type="PROSITE" id="PS50850"/>
    </source>
</evidence>
<feature type="transmembrane region" description="Helical" evidence="5">
    <location>
        <begin position="292"/>
        <end position="309"/>
    </location>
</feature>
<feature type="transmembrane region" description="Helical" evidence="5">
    <location>
        <begin position="315"/>
        <end position="337"/>
    </location>
</feature>
<dbReference type="InterPro" id="IPR020846">
    <property type="entry name" value="MFS_dom"/>
</dbReference>
<evidence type="ECO:0000256" key="1">
    <source>
        <dbReference type="ARBA" id="ARBA00004651"/>
    </source>
</evidence>
<keyword evidence="4 5" id="KW-0472">Membrane</keyword>
<keyword evidence="2 5" id="KW-0812">Transmembrane</keyword>
<evidence type="ECO:0000256" key="3">
    <source>
        <dbReference type="ARBA" id="ARBA00022989"/>
    </source>
</evidence>
<dbReference type="Gene3D" id="1.20.1250.20">
    <property type="entry name" value="MFS general substrate transporter like domains"/>
    <property type="match status" value="2"/>
</dbReference>
<feature type="transmembrane region" description="Helical" evidence="5">
    <location>
        <begin position="23"/>
        <end position="44"/>
    </location>
</feature>
<feature type="transmembrane region" description="Helical" evidence="5">
    <location>
        <begin position="50"/>
        <end position="72"/>
    </location>
</feature>
<feature type="transmembrane region" description="Helical" evidence="5">
    <location>
        <begin position="349"/>
        <end position="373"/>
    </location>
</feature>
<evidence type="ECO:0000256" key="2">
    <source>
        <dbReference type="ARBA" id="ARBA00022692"/>
    </source>
</evidence>
<dbReference type="PANTHER" id="PTHR23542">
    <property type="match status" value="1"/>
</dbReference>
<keyword evidence="3 5" id="KW-1133">Transmembrane helix</keyword>
<gene>
    <name evidence="7" type="ORF">PV517_39355</name>
</gene>
<dbReference type="Pfam" id="PF07690">
    <property type="entry name" value="MFS_1"/>
    <property type="match status" value="1"/>
</dbReference>
<evidence type="ECO:0000313" key="8">
    <source>
        <dbReference type="Proteomes" id="UP001271723"/>
    </source>
</evidence>
<feature type="transmembrane region" description="Helical" evidence="5">
    <location>
        <begin position="260"/>
        <end position="280"/>
    </location>
</feature>
<evidence type="ECO:0000256" key="4">
    <source>
        <dbReference type="ARBA" id="ARBA00023136"/>
    </source>
</evidence>
<evidence type="ECO:0000256" key="5">
    <source>
        <dbReference type="SAM" id="Phobius"/>
    </source>
</evidence>
<feature type="transmembrane region" description="Helical" evidence="5">
    <location>
        <begin position="174"/>
        <end position="202"/>
    </location>
</feature>
<evidence type="ECO:0000313" key="7">
    <source>
        <dbReference type="EMBL" id="MDX2914715.1"/>
    </source>
</evidence>
<reference evidence="7 8" key="1">
    <citation type="journal article" date="2023" name="Microb. Genom.">
        <title>Mesoterricola silvestris gen. nov., sp. nov., Mesoterricola sediminis sp. nov., Geothrix oryzae sp. nov., Geothrix edaphica sp. nov., Geothrix rubra sp. nov., and Geothrix limicola sp. nov., six novel members of Acidobacteriota isolated from soils.</title>
        <authorList>
            <person name="Weisberg A.J."/>
            <person name="Pearce E."/>
            <person name="Kramer C.G."/>
            <person name="Chang J.H."/>
            <person name="Clarke C.R."/>
        </authorList>
    </citation>
    <scope>NUCLEOTIDE SEQUENCE [LARGE SCALE GENOMIC DNA]</scope>
    <source>
        <strain evidence="7 8">NRRL_B-2795</strain>
    </source>
</reference>
<protein>
    <submittedName>
        <fullName evidence="7">MFS transporter</fullName>
    </submittedName>
</protein>
<feature type="transmembrane region" description="Helical" evidence="5">
    <location>
        <begin position="379"/>
        <end position="399"/>
    </location>
</feature>
<feature type="transmembrane region" description="Helical" evidence="5">
    <location>
        <begin position="223"/>
        <end position="248"/>
    </location>
</feature>
<proteinExistence type="predicted"/>
<keyword evidence="8" id="KW-1185">Reference proteome</keyword>
<dbReference type="PROSITE" id="PS50850">
    <property type="entry name" value="MFS"/>
    <property type="match status" value="1"/>
</dbReference>
<sequence>MSATSPRPSYAAVLRIPYARRTFAAVLVGRLSYGMVPIAVLLAVSRATGSYAVAGTVMALFGATSVFLSPARAALVDRYGPRRALLPMASLYAVLLGVLAVASWRPGAPGPLLGAVAVAAGACTPPLGPTMRTVWSELAASDAGLLRRAYSLDGVAEELLFVSGPLVVGGVVQFAAPAAAVVLGAVLVVAGTFGFVTSPAVARMPGSGAAPKEGAGPRSRRPAAGLVAPVVAAGGVGLSLGALDLLVLAFAEQRGHGDDVVAWIFAALSAGSAVGGLAYGVVEWRSGARARLALLTAGLGVTLAAAGLAPGLAVLTGAVVCAGLFVAPALTTAYLVADASAPPDARTRSGAWVNTAVNAGLSAGAAGSGLLVARFSPSLGFALAGGTALVTAFAVAVAATGRRRARAAEGAVEEDAVEERAGA</sequence>
<dbReference type="InterPro" id="IPR011701">
    <property type="entry name" value="MFS"/>
</dbReference>
<dbReference type="Proteomes" id="UP001271723">
    <property type="component" value="Unassembled WGS sequence"/>
</dbReference>
<organism evidence="7 8">
    <name type="scientific">Streptomyces griseiscabiei</name>
    <dbReference type="NCBI Taxonomy" id="2993540"/>
    <lineage>
        <taxon>Bacteria</taxon>
        <taxon>Bacillati</taxon>
        <taxon>Actinomycetota</taxon>
        <taxon>Actinomycetes</taxon>
        <taxon>Kitasatosporales</taxon>
        <taxon>Streptomycetaceae</taxon>
        <taxon>Streptomyces</taxon>
    </lineage>
</organism>
<feature type="transmembrane region" description="Helical" evidence="5">
    <location>
        <begin position="84"/>
        <end position="104"/>
    </location>
</feature>